<dbReference type="Gene3D" id="3.60.15.10">
    <property type="entry name" value="Ribonuclease Z/Hydroxyacylglutathione hydrolase-like"/>
    <property type="match status" value="1"/>
</dbReference>
<evidence type="ECO:0008006" key="3">
    <source>
        <dbReference type="Google" id="ProtNLM"/>
    </source>
</evidence>
<sequence>MNINITYIGHSGFLAELNTCYFLFDYYKGTIPNLDPDKMLIVFVSHGHPDHFNPEIFGLYEKHPRIMYLISSDIKIDDRNMDKYGITDLYNKITIVNADSKYEISDGKCSMTVSTLKSTDEGVAFLIEYMDKIIYHAGDLNLWVWKEEDKQYNNNMKARFEKELLKIKGLNIDVAFAPLDPRQEEWYGLGLDALLDNVNIKYVFPMHFWSKPEVVTMYKKERESKPTTAVIMDVKKQGQSWSISI</sequence>
<keyword evidence="2" id="KW-1185">Reference proteome</keyword>
<gene>
    <name evidence="1" type="ORF">HHT355_0954</name>
</gene>
<organism evidence="1 2">
    <name type="scientific">Herbinix hemicellulosilytica</name>
    <dbReference type="NCBI Taxonomy" id="1564487"/>
    <lineage>
        <taxon>Bacteria</taxon>
        <taxon>Bacillati</taxon>
        <taxon>Bacillota</taxon>
        <taxon>Clostridia</taxon>
        <taxon>Lachnospirales</taxon>
        <taxon>Lachnospiraceae</taxon>
        <taxon>Herbinix</taxon>
    </lineage>
</organism>
<dbReference type="OrthoDB" id="36975at2"/>
<proteinExistence type="predicted"/>
<dbReference type="InterPro" id="IPR036866">
    <property type="entry name" value="RibonucZ/Hydroxyglut_hydro"/>
</dbReference>
<dbReference type="SUPFAM" id="SSF56281">
    <property type="entry name" value="Metallo-hydrolase/oxidoreductase"/>
    <property type="match status" value="1"/>
</dbReference>
<dbReference type="AlphaFoldDB" id="A0A0H5SF96"/>
<dbReference type="PANTHER" id="PTHR42967:SF1">
    <property type="entry name" value="MBL FOLD METALLO-HYDROLASE"/>
    <property type="match status" value="1"/>
</dbReference>
<dbReference type="Proteomes" id="UP000236497">
    <property type="component" value="Unassembled WGS sequence"/>
</dbReference>
<accession>A0A0H5SF96</accession>
<reference evidence="1 2" key="1">
    <citation type="submission" date="2015-06" db="EMBL/GenBank/DDBJ databases">
        <authorList>
            <person name="Wibberg Daniel"/>
        </authorList>
    </citation>
    <scope>NUCLEOTIDE SEQUENCE [LARGE SCALE GENOMIC DNA]</scope>
    <source>
        <strain evidence="1 2">T3/55T</strain>
    </source>
</reference>
<dbReference type="PANTHER" id="PTHR42967">
    <property type="entry name" value="METAL DEPENDENT HYDROLASE"/>
    <property type="match status" value="1"/>
</dbReference>
<evidence type="ECO:0000313" key="1">
    <source>
        <dbReference type="EMBL" id="CRZ34157.1"/>
    </source>
</evidence>
<evidence type="ECO:0000313" key="2">
    <source>
        <dbReference type="Proteomes" id="UP000236497"/>
    </source>
</evidence>
<protein>
    <recommendedName>
        <fullName evidence="3">L-ascorbate metabolism protein UlaG (Beta-lactamase superfamily)</fullName>
    </recommendedName>
</protein>
<dbReference type="RefSeq" id="WP_103202280.1">
    <property type="nucleotide sequence ID" value="NZ_CVTD020000011.1"/>
</dbReference>
<dbReference type="Pfam" id="PF13483">
    <property type="entry name" value="Lactamase_B_3"/>
    <property type="match status" value="1"/>
</dbReference>
<name>A0A0H5SF96_HERHM</name>
<dbReference type="EMBL" id="CVTD020000011">
    <property type="protein sequence ID" value="CRZ34157.1"/>
    <property type="molecule type" value="Genomic_DNA"/>
</dbReference>